<proteinExistence type="predicted"/>
<dbReference type="InterPro" id="IPR019853">
    <property type="entry name" value="GldB-like"/>
</dbReference>
<dbReference type="EMBL" id="FQTV01000014">
    <property type="protein sequence ID" value="SHF81924.1"/>
    <property type="molecule type" value="Genomic_DNA"/>
</dbReference>
<name>A0A1M5ES05_9BACE</name>
<dbReference type="OrthoDB" id="976022at2"/>
<evidence type="ECO:0000313" key="2">
    <source>
        <dbReference type="Proteomes" id="UP000184509"/>
    </source>
</evidence>
<reference evidence="1 2" key="1">
    <citation type="submission" date="2016-11" db="EMBL/GenBank/DDBJ databases">
        <authorList>
            <person name="Jaros S."/>
            <person name="Januszkiewicz K."/>
            <person name="Wedrychowicz H."/>
        </authorList>
    </citation>
    <scope>NUCLEOTIDE SEQUENCE [LARGE SCALE GENOMIC DNA]</scope>
    <source>
        <strain evidence="1 2">DSM 26991</strain>
    </source>
</reference>
<evidence type="ECO:0008006" key="3">
    <source>
        <dbReference type="Google" id="ProtNLM"/>
    </source>
</evidence>
<keyword evidence="2" id="KW-1185">Reference proteome</keyword>
<dbReference type="Pfam" id="PF25594">
    <property type="entry name" value="GldB_lipo"/>
    <property type="match status" value="1"/>
</dbReference>
<dbReference type="RefSeq" id="WP_073403047.1">
    <property type="nucleotide sequence ID" value="NZ_FQTV01000014.1"/>
</dbReference>
<accession>A0A1M5ES05</accession>
<organism evidence="1 2">
    <name type="scientific">Bacteroides luti</name>
    <dbReference type="NCBI Taxonomy" id="1297750"/>
    <lineage>
        <taxon>Bacteria</taxon>
        <taxon>Pseudomonadati</taxon>
        <taxon>Bacteroidota</taxon>
        <taxon>Bacteroidia</taxon>
        <taxon>Bacteroidales</taxon>
        <taxon>Bacteroidaceae</taxon>
        <taxon>Bacteroides</taxon>
    </lineage>
</organism>
<dbReference type="AlphaFoldDB" id="A0A1M5ES05"/>
<dbReference type="PROSITE" id="PS51257">
    <property type="entry name" value="PROKAR_LIPOPROTEIN"/>
    <property type="match status" value="1"/>
</dbReference>
<protein>
    <recommendedName>
        <fullName evidence="3">Gliding motility-associated lipoprotein GldB</fullName>
    </recommendedName>
</protein>
<sequence>MRKFLFFFLTCLVFFSCKFVADKKDSDAVDERIEIARYDKLLNEYVEFNSFSALQKMNTEYLLATKYLIEDVLRLGQVNDDKINEKLKVFYSDSTLRKLTADALAKYSNMSRLEKKFTKGFQRLKKEVPSLKIPHIYSQISALNESVVVGDSILGFSIDKYMGEDYPLYKRFFYDYQRKSMKPERILPDCFNFYLLSEYPYPEDRGRLIDRMLHRGKLEYIVSEILNYKTFGEELGYTKEEEEWCEYNRFKIWEYMMQNGHLYSTDPMVQRKYLKPAPNTAFFGDQSPMMVGVWMGMQIVDSYMKNHKETTIKDLLEMTDYSKMLAEARFNP</sequence>
<dbReference type="STRING" id="1297750.SAMN05444405_11462"/>
<evidence type="ECO:0000313" key="1">
    <source>
        <dbReference type="EMBL" id="SHF81924.1"/>
    </source>
</evidence>
<gene>
    <name evidence="1" type="ORF">SAMN05444405_11462</name>
</gene>
<dbReference type="Proteomes" id="UP000184509">
    <property type="component" value="Unassembled WGS sequence"/>
</dbReference>